<dbReference type="PANTHER" id="PTHR36181:SF3">
    <property type="entry name" value="INTRON-ENCODED DNA ENDONUCLEASE AI5 BETA"/>
    <property type="match status" value="1"/>
</dbReference>
<dbReference type="GeneID" id="41039210"/>
<feature type="domain" description="Homing endonuclease LAGLIDADG" evidence="3">
    <location>
        <begin position="191"/>
        <end position="288"/>
    </location>
</feature>
<dbReference type="InterPro" id="IPR027434">
    <property type="entry name" value="Homing_endonucl"/>
</dbReference>
<reference evidence="4" key="1">
    <citation type="journal article" date="2019" name="Fungal Genet. Biol.">
        <title>The unrevealing high variability on non conserved core of Austropuccinia psidii and other rust mitochondrial genomes.</title>
        <authorList>
            <person name="de Almeida J.R."/>
            <person name="Riano Pachon D.M."/>
            <person name="Franceschine L.M."/>
            <person name="Batista dos Santos I."/>
            <person name="da Silva Lopes M."/>
            <person name="Avelino de Andrade P."/>
            <person name="de Barros Monteiro-Vitorello C."/>
            <person name="Labate C.A."/>
            <person name="Quecine M.C."/>
        </authorList>
    </citation>
    <scope>NUCLEOTIDE SEQUENCE</scope>
    <source>
        <strain evidence="4">MF-1</strain>
    </source>
</reference>
<geneLocation type="mitochondrion" evidence="4"/>
<comment type="function">
    <text evidence="1">Mitochondrial DNA endonuclease involved in intron homing.</text>
</comment>
<evidence type="ECO:0000259" key="3">
    <source>
        <dbReference type="Pfam" id="PF00961"/>
    </source>
</evidence>
<protein>
    <recommendedName>
        <fullName evidence="3">Homing endonuclease LAGLIDADG domain-containing protein</fullName>
    </recommendedName>
</protein>
<keyword evidence="2" id="KW-1133">Transmembrane helix</keyword>
<keyword evidence="2" id="KW-0472">Membrane</keyword>
<feature type="transmembrane region" description="Helical" evidence="2">
    <location>
        <begin position="12"/>
        <end position="31"/>
    </location>
</feature>
<keyword evidence="4" id="KW-0496">Mitochondrion</keyword>
<evidence type="ECO:0000256" key="2">
    <source>
        <dbReference type="SAM" id="Phobius"/>
    </source>
</evidence>
<accession>A0A513X032</accession>
<evidence type="ECO:0000256" key="1">
    <source>
        <dbReference type="ARBA" id="ARBA00002670"/>
    </source>
</evidence>
<dbReference type="SUPFAM" id="SSF55608">
    <property type="entry name" value="Homing endonucleases"/>
    <property type="match status" value="2"/>
</dbReference>
<dbReference type="PANTHER" id="PTHR36181">
    <property type="entry name" value="INTRON-ENCODED ENDONUCLEASE AI3-RELATED"/>
    <property type="match status" value="1"/>
</dbReference>
<dbReference type="GO" id="GO:0005739">
    <property type="term" value="C:mitochondrion"/>
    <property type="evidence" value="ECO:0007669"/>
    <property type="project" value="UniProtKB-ARBA"/>
</dbReference>
<organism evidence="4">
    <name type="scientific">Austropuccinia psidii</name>
    <dbReference type="NCBI Taxonomy" id="181123"/>
    <lineage>
        <taxon>Eukaryota</taxon>
        <taxon>Fungi</taxon>
        <taxon>Dikarya</taxon>
        <taxon>Basidiomycota</taxon>
        <taxon>Pucciniomycotina</taxon>
        <taxon>Pucciniomycetes</taxon>
        <taxon>Pucciniales</taxon>
        <taxon>Sphaerophragmiaceae</taxon>
        <taxon>Austropuccinia</taxon>
    </lineage>
</organism>
<gene>
    <name evidence="4" type="primary">orf319</name>
</gene>
<dbReference type="RefSeq" id="YP_009681243.1">
    <property type="nucleotide sequence ID" value="NC_044121.1"/>
</dbReference>
<evidence type="ECO:0000313" key="4">
    <source>
        <dbReference type="EMBL" id="QDH07291.1"/>
    </source>
</evidence>
<dbReference type="Pfam" id="PF00961">
    <property type="entry name" value="LAGLIDADG_1"/>
    <property type="match status" value="1"/>
</dbReference>
<sequence length="319" mass="36918">MICVSFMIVRSVIIIWLYAGNFLNFVCPFHVDGTIKQNHLNKKRNKNKIKELSAGNLEVEEGIEDVSEHRQKHKKPEDDSDLGYYLAGLIEGEGYIGSRGIEVLFHESDVATAYNIKKRIGYGNIYKVKDKRAYKLSIFNKKGVERVWSLVNGKFQGPYKIAQAKLSGYDTRFNSVILKEDTTSILKTYWLAGFADADGNFSIFISKSQTHKMGKSITIPFRVTQKHPELLNKIQKAFNGGVIYQTSDQVSLVHRYTTVTFSRAVQVAHYFDQFHIINHWLRYCYWRKTLILIQNKQHLTETGLHKIETFKRKIDKLQL</sequence>
<dbReference type="Gene3D" id="3.10.28.10">
    <property type="entry name" value="Homing endonucleases"/>
    <property type="match status" value="2"/>
</dbReference>
<proteinExistence type="predicted"/>
<dbReference type="GO" id="GO:0004519">
    <property type="term" value="F:endonuclease activity"/>
    <property type="evidence" value="ECO:0007669"/>
    <property type="project" value="InterPro"/>
</dbReference>
<dbReference type="AlphaFoldDB" id="A0A513X032"/>
<keyword evidence="2" id="KW-0812">Transmembrane</keyword>
<dbReference type="InterPro" id="IPR051289">
    <property type="entry name" value="LAGLIDADG_Endonuclease"/>
</dbReference>
<dbReference type="InterPro" id="IPR004860">
    <property type="entry name" value="LAGLIDADG_dom"/>
</dbReference>
<name>A0A513X032_9BASI</name>
<dbReference type="EMBL" id="MN018834">
    <property type="protein sequence ID" value="QDH07291.1"/>
    <property type="molecule type" value="Genomic_DNA"/>
</dbReference>